<accession>A0A934PRA5</accession>
<evidence type="ECO:0000313" key="3">
    <source>
        <dbReference type="Proteomes" id="UP000613193"/>
    </source>
</evidence>
<keyword evidence="1" id="KW-0472">Membrane</keyword>
<proteinExistence type="predicted"/>
<evidence type="ECO:0000256" key="1">
    <source>
        <dbReference type="SAM" id="Phobius"/>
    </source>
</evidence>
<name>A0A934PRA5_9SPHI</name>
<protein>
    <submittedName>
        <fullName evidence="2">Uncharacterized protein</fullName>
    </submittedName>
</protein>
<sequence length="252" mass="29006">MAFFRFLWKNSIYLLVNIIILLLGAYLIKSGTCLDVNSSDQSNSTISISIGTSLIAASIVMFLDLFRQLSISRIFAQLQNIVYDAGLQHIYKKRDIDKYDDLVSEMSSSLDIVGYSLGAFFESYSDILQVKTNKNPVNLRIMLVDPDSLFSKNRAQNELKSEGAFREKITTMLRFFKGNSKVEIRFFHSPISSMIFRIDKVMFVGPHFYKKQSKATTTMEIKQGHWLFEEYQQEFERMWADASPVDDTKMGL</sequence>
<keyword evidence="1" id="KW-0812">Transmembrane</keyword>
<comment type="caution">
    <text evidence="2">The sequence shown here is derived from an EMBL/GenBank/DDBJ whole genome shotgun (WGS) entry which is preliminary data.</text>
</comment>
<organism evidence="2 3">
    <name type="scientific">Mucilaginibacter segetis</name>
    <dbReference type="NCBI Taxonomy" id="2793071"/>
    <lineage>
        <taxon>Bacteria</taxon>
        <taxon>Pseudomonadati</taxon>
        <taxon>Bacteroidota</taxon>
        <taxon>Sphingobacteriia</taxon>
        <taxon>Sphingobacteriales</taxon>
        <taxon>Sphingobacteriaceae</taxon>
        <taxon>Mucilaginibacter</taxon>
    </lineage>
</organism>
<dbReference type="RefSeq" id="WP_200065758.1">
    <property type="nucleotide sequence ID" value="NZ_JAEHFW010000001.1"/>
</dbReference>
<gene>
    <name evidence="2" type="ORF">I5M19_08405</name>
</gene>
<keyword evidence="3" id="KW-1185">Reference proteome</keyword>
<dbReference type="AlphaFoldDB" id="A0A934PRA5"/>
<evidence type="ECO:0000313" key="2">
    <source>
        <dbReference type="EMBL" id="MBK0379324.1"/>
    </source>
</evidence>
<dbReference type="Proteomes" id="UP000613193">
    <property type="component" value="Unassembled WGS sequence"/>
</dbReference>
<keyword evidence="1" id="KW-1133">Transmembrane helix</keyword>
<dbReference type="EMBL" id="JAEHFW010000001">
    <property type="protein sequence ID" value="MBK0379324.1"/>
    <property type="molecule type" value="Genomic_DNA"/>
</dbReference>
<feature type="transmembrane region" description="Helical" evidence="1">
    <location>
        <begin position="48"/>
        <end position="66"/>
    </location>
</feature>
<reference evidence="2" key="1">
    <citation type="submission" date="2020-12" db="EMBL/GenBank/DDBJ databases">
        <title>Bacterial novel species Mucilaginibacter sp. SD-g isolated from soil.</title>
        <authorList>
            <person name="Jung H.-Y."/>
        </authorList>
    </citation>
    <scope>NUCLEOTIDE SEQUENCE</scope>
    <source>
        <strain evidence="2">SD-g</strain>
    </source>
</reference>
<feature type="transmembrane region" description="Helical" evidence="1">
    <location>
        <begin position="12"/>
        <end position="28"/>
    </location>
</feature>